<dbReference type="EMBL" id="UINC01085987">
    <property type="protein sequence ID" value="SVC34029.1"/>
    <property type="molecule type" value="Genomic_DNA"/>
</dbReference>
<dbReference type="InterPro" id="IPR030948">
    <property type="entry name" value="TAT_var_transloc_signal_dom"/>
</dbReference>
<reference evidence="1" key="1">
    <citation type="submission" date="2018-05" db="EMBL/GenBank/DDBJ databases">
        <authorList>
            <person name="Lanie J.A."/>
            <person name="Ng W.-L."/>
            <person name="Kazmierczak K.M."/>
            <person name="Andrzejewski T.M."/>
            <person name="Davidsen T.M."/>
            <person name="Wayne K.J."/>
            <person name="Tettelin H."/>
            <person name="Glass J.I."/>
            <person name="Rusch D."/>
            <person name="Podicherti R."/>
            <person name="Tsui H.-C.T."/>
            <person name="Winkler M.E."/>
        </authorList>
    </citation>
    <scope>NUCLEOTIDE SEQUENCE</scope>
</reference>
<sequence length="95" mass="10890">MKSTSSQPDLEAIRKRLEDSKGPQYWRSLEELADTDEFQTFMIKEFPQHMEEVKANPVSRRNFLKLMGASMALAGASACTRQPSEKIVPYVQRPE</sequence>
<proteinExistence type="predicted"/>
<feature type="non-terminal residue" evidence="1">
    <location>
        <position position="95"/>
    </location>
</feature>
<dbReference type="AlphaFoldDB" id="A0A382LBK5"/>
<evidence type="ECO:0000313" key="1">
    <source>
        <dbReference type="EMBL" id="SVC34029.1"/>
    </source>
</evidence>
<dbReference type="InterPro" id="IPR019546">
    <property type="entry name" value="TAT_signal_bac_arc"/>
</dbReference>
<name>A0A382LBK5_9ZZZZ</name>
<protein>
    <submittedName>
        <fullName evidence="1">Uncharacterized protein</fullName>
    </submittedName>
</protein>
<dbReference type="NCBIfam" id="TIGR01409">
    <property type="entry name" value="TAT_signal_seq"/>
    <property type="match status" value="1"/>
</dbReference>
<accession>A0A382LBK5</accession>
<dbReference type="NCBIfam" id="TIGR04519">
    <property type="entry name" value="MoCo_extend_TAT"/>
    <property type="match status" value="1"/>
</dbReference>
<organism evidence="1">
    <name type="scientific">marine metagenome</name>
    <dbReference type="NCBI Taxonomy" id="408172"/>
    <lineage>
        <taxon>unclassified sequences</taxon>
        <taxon>metagenomes</taxon>
        <taxon>ecological metagenomes</taxon>
    </lineage>
</organism>
<gene>
    <name evidence="1" type="ORF">METZ01_LOCUS286883</name>
</gene>